<reference evidence="3 4" key="1">
    <citation type="submission" date="2018-07" db="EMBL/GenBank/DDBJ databases">
        <title>Genome sequences of Haloplanus salinus JCM 18368T.</title>
        <authorList>
            <person name="Kim Y.B."/>
            <person name="Roh S.W."/>
        </authorList>
    </citation>
    <scope>NUCLEOTIDE SEQUENCE [LARGE SCALE GENOMIC DNA]</scope>
    <source>
        <strain evidence="3 4">JCM 18368</strain>
    </source>
</reference>
<accession>A0A368NDJ1</accession>
<evidence type="ECO:0000259" key="2">
    <source>
        <dbReference type="Pfam" id="PF18545"/>
    </source>
</evidence>
<feature type="domain" description="Halobacterial output" evidence="2">
    <location>
        <begin position="163"/>
        <end position="230"/>
    </location>
</feature>
<dbReference type="InterPro" id="IPR011006">
    <property type="entry name" value="CheY-like_superfamily"/>
</dbReference>
<feature type="region of interest" description="Disordered" evidence="1">
    <location>
        <begin position="123"/>
        <end position="148"/>
    </location>
</feature>
<organism evidence="3 4">
    <name type="scientific">Haloplanus salinus</name>
    <dbReference type="NCBI Taxonomy" id="1126245"/>
    <lineage>
        <taxon>Archaea</taxon>
        <taxon>Methanobacteriati</taxon>
        <taxon>Methanobacteriota</taxon>
        <taxon>Stenosarchaea group</taxon>
        <taxon>Halobacteria</taxon>
        <taxon>Halobacteriales</taxon>
        <taxon>Haloferacaceae</taxon>
        <taxon>Haloplanus</taxon>
    </lineage>
</organism>
<keyword evidence="4" id="KW-1185">Reference proteome</keyword>
<feature type="compositionally biased region" description="Low complexity" evidence="1">
    <location>
        <begin position="123"/>
        <end position="140"/>
    </location>
</feature>
<dbReference type="Proteomes" id="UP000252189">
    <property type="component" value="Unassembled WGS sequence"/>
</dbReference>
<comment type="caution">
    <text evidence="3">The sequence shown here is derived from an EMBL/GenBank/DDBJ whole genome shotgun (WGS) entry which is preliminary data.</text>
</comment>
<dbReference type="AlphaFoldDB" id="A0A368NDJ1"/>
<protein>
    <recommendedName>
        <fullName evidence="2">Halobacterial output domain-containing protein</fullName>
    </recommendedName>
</protein>
<gene>
    <name evidence="3" type="ORF">DU504_10195</name>
</gene>
<evidence type="ECO:0000313" key="4">
    <source>
        <dbReference type="Proteomes" id="UP000252189"/>
    </source>
</evidence>
<dbReference type="InterPro" id="IPR040624">
    <property type="entry name" value="HalOD1"/>
</dbReference>
<name>A0A368NDJ1_9EURY</name>
<dbReference type="Pfam" id="PF18545">
    <property type="entry name" value="HalOD1"/>
    <property type="match status" value="1"/>
</dbReference>
<dbReference type="EMBL" id="QPHM01000001">
    <property type="protein sequence ID" value="RCU47634.1"/>
    <property type="molecule type" value="Genomic_DNA"/>
</dbReference>
<dbReference type="OrthoDB" id="199137at2157"/>
<dbReference type="SUPFAM" id="SSF52172">
    <property type="entry name" value="CheY-like"/>
    <property type="match status" value="1"/>
</dbReference>
<evidence type="ECO:0000313" key="3">
    <source>
        <dbReference type="EMBL" id="RCU47634.1"/>
    </source>
</evidence>
<dbReference type="RefSeq" id="WP_114449194.1">
    <property type="nucleotide sequence ID" value="NZ_QPHM01000001.1"/>
</dbReference>
<evidence type="ECO:0000256" key="1">
    <source>
        <dbReference type="SAM" id="MobiDB-lite"/>
    </source>
</evidence>
<proteinExistence type="predicted"/>
<sequence length="234" mass="24957">MSSQRTVLHVDDDPAVLDLSSDWAAAHDEINWLTASDPGTGMELLSTRDVDCLVSDSIRAADDPFVSRVATTFPDLPVVLFTSMDCEALDPAVREAGAAYVTKGSTAPFDALFDRVQSLADDAGTSTAPAAPAPRATTRAAGDDADPTDRWIPIGRYRPAAGDDPTTTIVTAVAEYTDRDTSTLPPLYDAIDAEALAALLGSNTERRRDHVQVRFVYADQELAVTGDGFVLARQ</sequence>
<dbReference type="Gene3D" id="3.40.50.2300">
    <property type="match status" value="1"/>
</dbReference>